<dbReference type="OrthoDB" id="9806388at2"/>
<dbReference type="GO" id="GO:0016787">
    <property type="term" value="F:hydrolase activity"/>
    <property type="evidence" value="ECO:0007669"/>
    <property type="project" value="UniProtKB-KW"/>
</dbReference>
<sequence length="403" mass="43986">MSTIDYTARRAKLDQQLDAAGIDTLFLPASQTDLEYFTGLGRGIPSFGNIGYTNHWISGAFLAPGKDPLFVLTRHHQEFHLPGGVTGDVITATEVDDGAEVFKRAFDAFAKQPKRLAVAGVPNTDSCLHEKDAGSRIAMSGRTWSETTLQLRACRPDAELLVADDILNRIRRIKDADEIALMSEAARMVDQVMAAVSDHVVAGITELELASEIDLRIRQLGSPSSSFDTAVWAMGPGLDRDASERLSTRALQGGTGVNFDFGAIVEGYCSDFGRTVHIGQPNEEYERVYEVVMAAQEAGRAAAVPGATGGDVHRATRAVIEESGYGEWFRHRTGHCIGKDVHELPYISEEDQTPLEPGMMFTIEPSVFFPGRVGVRVEDIFLLAEDGVTVKINELNNDMRVND</sequence>
<dbReference type="EMBL" id="VFRA01000001">
    <property type="protein sequence ID" value="TQO19863.1"/>
    <property type="molecule type" value="Genomic_DNA"/>
</dbReference>
<evidence type="ECO:0000256" key="3">
    <source>
        <dbReference type="RuleBase" id="RU000590"/>
    </source>
</evidence>
<evidence type="ECO:0000313" key="6">
    <source>
        <dbReference type="Proteomes" id="UP000316560"/>
    </source>
</evidence>
<keyword evidence="1 3" id="KW-0479">Metal-binding</keyword>
<dbReference type="GO" id="GO:0046872">
    <property type="term" value="F:metal ion binding"/>
    <property type="evidence" value="ECO:0007669"/>
    <property type="project" value="UniProtKB-KW"/>
</dbReference>
<dbReference type="InterPro" id="IPR000994">
    <property type="entry name" value="Pept_M24"/>
</dbReference>
<keyword evidence="2" id="KW-0378">Hydrolase</keyword>
<dbReference type="Proteomes" id="UP000316560">
    <property type="component" value="Unassembled WGS sequence"/>
</dbReference>
<keyword evidence="6" id="KW-1185">Reference proteome</keyword>
<evidence type="ECO:0000256" key="1">
    <source>
        <dbReference type="ARBA" id="ARBA00022723"/>
    </source>
</evidence>
<dbReference type="PROSITE" id="PS00491">
    <property type="entry name" value="PROLINE_PEPTIDASE"/>
    <property type="match status" value="1"/>
</dbReference>
<organism evidence="5 6">
    <name type="scientific">Rhodoglobus vestalii</name>
    <dbReference type="NCBI Taxonomy" id="193384"/>
    <lineage>
        <taxon>Bacteria</taxon>
        <taxon>Bacillati</taxon>
        <taxon>Actinomycetota</taxon>
        <taxon>Actinomycetes</taxon>
        <taxon>Micrococcales</taxon>
        <taxon>Microbacteriaceae</taxon>
        <taxon>Rhodoglobus</taxon>
    </lineage>
</organism>
<accession>A0A8H2K6T2</accession>
<dbReference type="SUPFAM" id="SSF53092">
    <property type="entry name" value="Creatinase/prolidase N-terminal domain"/>
    <property type="match status" value="1"/>
</dbReference>
<proteinExistence type="inferred from homology"/>
<reference evidence="5 6" key="1">
    <citation type="submission" date="2019-06" db="EMBL/GenBank/DDBJ databases">
        <title>Sequencing the genomes of 1000 actinobacteria strains.</title>
        <authorList>
            <person name="Klenk H.-P."/>
        </authorList>
    </citation>
    <scope>NUCLEOTIDE SEQUENCE [LARGE SCALE GENOMIC DNA]</scope>
    <source>
        <strain evidence="5 6">DSM 21947</strain>
    </source>
</reference>
<feature type="domain" description="Peptidase M24" evidence="4">
    <location>
        <begin position="181"/>
        <end position="383"/>
    </location>
</feature>
<evidence type="ECO:0000313" key="5">
    <source>
        <dbReference type="EMBL" id="TQO19863.1"/>
    </source>
</evidence>
<name>A0A8H2K6T2_9MICO</name>
<dbReference type="RefSeq" id="WP_141990295.1">
    <property type="nucleotide sequence ID" value="NZ_VFRA01000001.1"/>
</dbReference>
<dbReference type="AlphaFoldDB" id="A0A8H2K6T2"/>
<dbReference type="InterPro" id="IPR001131">
    <property type="entry name" value="Peptidase_M24B_aminopep-P_CS"/>
</dbReference>
<dbReference type="Gene3D" id="3.40.350.10">
    <property type="entry name" value="Creatinase/prolidase N-terminal domain"/>
    <property type="match status" value="1"/>
</dbReference>
<evidence type="ECO:0000259" key="4">
    <source>
        <dbReference type="Pfam" id="PF00557"/>
    </source>
</evidence>
<protein>
    <submittedName>
        <fullName evidence="5">Xaa-Pro dipeptidase</fullName>
    </submittedName>
</protein>
<comment type="similarity">
    <text evidence="3">Belongs to the peptidase M24B family.</text>
</comment>
<dbReference type="PANTHER" id="PTHR46112:SF3">
    <property type="entry name" value="AMINOPEPTIDASE YPDF"/>
    <property type="match status" value="1"/>
</dbReference>
<dbReference type="InterPro" id="IPR029149">
    <property type="entry name" value="Creatin/AminoP/Spt16_N"/>
</dbReference>
<dbReference type="PANTHER" id="PTHR46112">
    <property type="entry name" value="AMINOPEPTIDASE"/>
    <property type="match status" value="1"/>
</dbReference>
<dbReference type="InterPro" id="IPR050659">
    <property type="entry name" value="Peptidase_M24B"/>
</dbReference>
<comment type="caution">
    <text evidence="5">The sequence shown here is derived from an EMBL/GenBank/DDBJ whole genome shotgun (WGS) entry which is preliminary data.</text>
</comment>
<evidence type="ECO:0000256" key="2">
    <source>
        <dbReference type="ARBA" id="ARBA00022801"/>
    </source>
</evidence>
<gene>
    <name evidence="5" type="ORF">FB472_1461</name>
</gene>
<dbReference type="Gene3D" id="3.90.230.10">
    <property type="entry name" value="Creatinase/methionine aminopeptidase superfamily"/>
    <property type="match status" value="1"/>
</dbReference>
<dbReference type="InterPro" id="IPR036005">
    <property type="entry name" value="Creatinase/aminopeptidase-like"/>
</dbReference>
<dbReference type="SUPFAM" id="SSF55920">
    <property type="entry name" value="Creatinase/aminopeptidase"/>
    <property type="match status" value="1"/>
</dbReference>
<dbReference type="Pfam" id="PF00557">
    <property type="entry name" value="Peptidase_M24"/>
    <property type="match status" value="1"/>
</dbReference>